<keyword evidence="3" id="KW-1185">Reference proteome</keyword>
<feature type="compositionally biased region" description="Low complexity" evidence="1">
    <location>
        <begin position="103"/>
        <end position="125"/>
    </location>
</feature>
<sequence length="255" mass="28208">MNGYDLSDHFRELRPSFRFSSIEADLFYELVAICNKLRWPTEFQYSNPLLCATLGVSEKSLISARNRLKQAGLLDFTSGHKRNPTIYRLIDPDASAIPLPEVSKNGSTSDSISGSINGSKSGTSINKEKTKRKTKPQPPAAAGAGEGASFEDFWELFGKKEDRHKCEQRWKALSPADQAAALAAVPAYVAAKPDRKYRKNPLTWLNGRCWLDEVSNQAERPAPVISPAARPDFDPEALFYPSLQPAESEPLSHVA</sequence>
<organism evidence="2 3">
    <name type="scientific">Hymenobacter aranciens</name>
    <dbReference type="NCBI Taxonomy" id="3063996"/>
    <lineage>
        <taxon>Bacteria</taxon>
        <taxon>Pseudomonadati</taxon>
        <taxon>Bacteroidota</taxon>
        <taxon>Cytophagia</taxon>
        <taxon>Cytophagales</taxon>
        <taxon>Hymenobacteraceae</taxon>
        <taxon>Hymenobacter</taxon>
    </lineage>
</organism>
<dbReference type="Proteomes" id="UP001176429">
    <property type="component" value="Unassembled WGS sequence"/>
</dbReference>
<evidence type="ECO:0008006" key="4">
    <source>
        <dbReference type="Google" id="ProtNLM"/>
    </source>
</evidence>
<feature type="region of interest" description="Disordered" evidence="1">
    <location>
        <begin position="100"/>
        <end position="146"/>
    </location>
</feature>
<dbReference type="EMBL" id="JAUQSY010000019">
    <property type="protein sequence ID" value="MDO7877346.1"/>
    <property type="molecule type" value="Genomic_DNA"/>
</dbReference>
<accession>A0ABT9BL09</accession>
<evidence type="ECO:0000313" key="3">
    <source>
        <dbReference type="Proteomes" id="UP001176429"/>
    </source>
</evidence>
<protein>
    <recommendedName>
        <fullName evidence="4">Helix-turn-helix domain-containing protein</fullName>
    </recommendedName>
</protein>
<gene>
    <name evidence="2" type="ORF">Q5H93_21555</name>
</gene>
<name>A0ABT9BL09_9BACT</name>
<dbReference type="RefSeq" id="WP_305008774.1">
    <property type="nucleotide sequence ID" value="NZ_JAUQSY010000019.1"/>
</dbReference>
<comment type="caution">
    <text evidence="2">The sequence shown here is derived from an EMBL/GenBank/DDBJ whole genome shotgun (WGS) entry which is preliminary data.</text>
</comment>
<evidence type="ECO:0000313" key="2">
    <source>
        <dbReference type="EMBL" id="MDO7877346.1"/>
    </source>
</evidence>
<evidence type="ECO:0000256" key="1">
    <source>
        <dbReference type="SAM" id="MobiDB-lite"/>
    </source>
</evidence>
<reference evidence="2" key="1">
    <citation type="submission" date="2023-07" db="EMBL/GenBank/DDBJ databases">
        <authorList>
            <person name="Kim M.K."/>
        </authorList>
    </citation>
    <scope>NUCLEOTIDE SEQUENCE</scope>
    <source>
        <strain evidence="2">ASUV-10-1</strain>
    </source>
</reference>
<proteinExistence type="predicted"/>